<evidence type="ECO:0000256" key="1">
    <source>
        <dbReference type="SAM" id="MobiDB-lite"/>
    </source>
</evidence>
<reference evidence="3 4" key="1">
    <citation type="submission" date="2022-10" db="EMBL/GenBank/DDBJ databases">
        <title>The complete genomes of actinobacterial strains from the NBC collection.</title>
        <authorList>
            <person name="Joergensen T.S."/>
            <person name="Alvarez Arevalo M."/>
            <person name="Sterndorff E.B."/>
            <person name="Faurdal D."/>
            <person name="Vuksanovic O."/>
            <person name="Mourched A.-S."/>
            <person name="Charusanti P."/>
            <person name="Shaw S."/>
            <person name="Blin K."/>
            <person name="Weber T."/>
        </authorList>
    </citation>
    <scope>NUCLEOTIDE SEQUENCE [LARGE SCALE GENOMIC DNA]</scope>
    <source>
        <strain evidence="3 4">NBC_00123</strain>
    </source>
</reference>
<keyword evidence="2" id="KW-0732">Signal</keyword>
<dbReference type="PROSITE" id="PS51257">
    <property type="entry name" value="PROKAR_LIPOPROTEIN"/>
    <property type="match status" value="1"/>
</dbReference>
<evidence type="ECO:0000313" key="3">
    <source>
        <dbReference type="EMBL" id="WTR72683.1"/>
    </source>
</evidence>
<proteinExistence type="predicted"/>
<protein>
    <recommendedName>
        <fullName evidence="5">Lipoprotein</fullName>
    </recommendedName>
</protein>
<dbReference type="EMBL" id="CP108188">
    <property type="protein sequence ID" value="WTR72683.1"/>
    <property type="molecule type" value="Genomic_DNA"/>
</dbReference>
<dbReference type="Proteomes" id="UP001622594">
    <property type="component" value="Chromosome"/>
</dbReference>
<evidence type="ECO:0000256" key="2">
    <source>
        <dbReference type="SAM" id="SignalP"/>
    </source>
</evidence>
<accession>A0ABZ1LK48</accession>
<feature type="chain" id="PRO_5045388336" description="Lipoprotein" evidence="2">
    <location>
        <begin position="19"/>
        <end position="181"/>
    </location>
</feature>
<sequence length="181" mass="17446">MRKVMGVAAAACAVLLVAGCGSEGGGTDKGGSSSGGSSTAGASSTGGSGGSGGERLTGAAVTEELTAAATGAGFAQDASGEQIPAEAKDCMVSWTADAEKAKDPAKSYTDTVATLTKGGWNEERSSGQGGSVIKSLKKSGWQLQASNHSAGPLKLVMFVAVDSGPECAAAIAAANKATPSS</sequence>
<evidence type="ECO:0008006" key="5">
    <source>
        <dbReference type="Google" id="ProtNLM"/>
    </source>
</evidence>
<feature type="region of interest" description="Disordered" evidence="1">
    <location>
        <begin position="25"/>
        <end position="56"/>
    </location>
</feature>
<name>A0ABZ1LK48_9ACTN</name>
<dbReference type="RefSeq" id="WP_327161738.1">
    <property type="nucleotide sequence ID" value="NZ_CP108188.1"/>
</dbReference>
<organism evidence="3 4">
    <name type="scientific">Streptomyces zaomyceticus</name>
    <dbReference type="NCBI Taxonomy" id="68286"/>
    <lineage>
        <taxon>Bacteria</taxon>
        <taxon>Bacillati</taxon>
        <taxon>Actinomycetota</taxon>
        <taxon>Actinomycetes</taxon>
        <taxon>Kitasatosporales</taxon>
        <taxon>Streptomycetaceae</taxon>
        <taxon>Streptomyces</taxon>
    </lineage>
</organism>
<feature type="compositionally biased region" description="Gly residues" evidence="1">
    <location>
        <begin position="44"/>
        <end position="55"/>
    </location>
</feature>
<gene>
    <name evidence="3" type="ORF">OG814_27110</name>
</gene>
<feature type="signal peptide" evidence="2">
    <location>
        <begin position="1"/>
        <end position="18"/>
    </location>
</feature>
<keyword evidence="4" id="KW-1185">Reference proteome</keyword>
<evidence type="ECO:0000313" key="4">
    <source>
        <dbReference type="Proteomes" id="UP001622594"/>
    </source>
</evidence>
<feature type="compositionally biased region" description="Gly residues" evidence="1">
    <location>
        <begin position="25"/>
        <end position="34"/>
    </location>
</feature>